<sequence>MIRQRMVTLIAFGMVVLLFFANSVEAAADDPYTFLEQGTTLIDSNLFTQLEDYTPYEQGVVNMDDFDMVLDNNNYEMYLNPDGLAVRFVDKDTGFVWASDVINIDDYELSGSWRRRILSSIYIDYIDEENRPQGTSLLHRRSSENPEVDYTISGNTIHFEVDFEEEEFYLEYSIELFEDGFDVFMDTEKVDEYGVNKITKITFFEFLGSSYEDDIPGYMFVPSGNGALIRFTESSPVNSTYVARYYSQDKYREISSHDTMLNYPLFGSVYGVNENGFLAIIEEGSEYTQYNYKPPTFQAEFHLASAIFLLRENYIQNVSGGNSVTIYEKDIKDYNPHVSFHFLKEDQANYVGMANVFKDYLIEESILTTRTSGEPSIHIDVLAKEYEQGLLFKNNYIMTSTNALLDINKDLVSNGVDNIVYSMRGYNKGGYSDRSFDNYAFDRQVGRASDLKNLDVLFYYDPTVHYTDSSVVPRHTLQLINMTPAQVGIQRGEYFQYYVDIDAFREEFPKAMDRLNEYGGVLLDGISNNINTKEGMSRKEVIALYDELVFKPMPQIRPNYYMWDNTSLYFQSALYHNRSRFFTDSVPFEQIILSGYMPMYSQYLNFSPNINIDLLRLIDFGVYPAFLITDQPSHLLSKTMSSELYATYYGNLNNYIYATYDKISDAFMYTAGEEIVGREVLAQGVVKVTYSNDVVIYVNYSNDDYTTGNQVTIEALDYKVER</sequence>
<name>A0A7L7KQR8_9MOLU</name>
<gene>
    <name evidence="2" type="ORF">G4Z02_04670</name>
</gene>
<feature type="chain" id="PRO_5036499814" evidence="1">
    <location>
        <begin position="27"/>
        <end position="722"/>
    </location>
</feature>
<evidence type="ECO:0000313" key="3">
    <source>
        <dbReference type="Proteomes" id="UP000514720"/>
    </source>
</evidence>
<feature type="signal peptide" evidence="1">
    <location>
        <begin position="1"/>
        <end position="26"/>
    </location>
</feature>
<accession>A0A7L7KQR8</accession>
<dbReference type="Proteomes" id="UP000514720">
    <property type="component" value="Chromosome"/>
</dbReference>
<dbReference type="AlphaFoldDB" id="A0A7L7KQR8"/>
<organism evidence="2 3">
    <name type="scientific">Candidatus Xianfuyuplasma coldseepsis</name>
    <dbReference type="NCBI Taxonomy" id="2782163"/>
    <lineage>
        <taxon>Bacteria</taxon>
        <taxon>Bacillati</taxon>
        <taxon>Mycoplasmatota</taxon>
        <taxon>Mollicutes</taxon>
        <taxon>Candidatus Izemoplasmatales</taxon>
        <taxon>Candidatus Izemoplasmataceae</taxon>
        <taxon>Candidatus Xianfuyuplasma</taxon>
    </lineage>
</organism>
<evidence type="ECO:0000256" key="1">
    <source>
        <dbReference type="SAM" id="SignalP"/>
    </source>
</evidence>
<dbReference type="RefSeq" id="WP_258878690.1">
    <property type="nucleotide sequence ID" value="NZ_CP048914.1"/>
</dbReference>
<keyword evidence="3" id="KW-1185">Reference proteome</keyword>
<proteinExistence type="predicted"/>
<dbReference type="InterPro" id="IPR043751">
    <property type="entry name" value="DUF5696"/>
</dbReference>
<dbReference type="EMBL" id="CP048914">
    <property type="protein sequence ID" value="QMS85063.1"/>
    <property type="molecule type" value="Genomic_DNA"/>
</dbReference>
<protein>
    <submittedName>
        <fullName evidence="2">Uncharacterized protein</fullName>
    </submittedName>
</protein>
<evidence type="ECO:0000313" key="2">
    <source>
        <dbReference type="EMBL" id="QMS85063.1"/>
    </source>
</evidence>
<dbReference type="Pfam" id="PF18952">
    <property type="entry name" value="DUF5696"/>
    <property type="match status" value="1"/>
</dbReference>
<reference evidence="2 3" key="1">
    <citation type="submission" date="2020-02" db="EMBL/GenBank/DDBJ databases">
        <authorList>
            <person name="Zheng R.K."/>
            <person name="Sun C.M."/>
        </authorList>
    </citation>
    <scope>NUCLEOTIDE SEQUENCE [LARGE SCALE GENOMIC DNA]</scope>
    <source>
        <strain evidence="3">zrk13</strain>
    </source>
</reference>
<keyword evidence="1" id="KW-0732">Signal</keyword>
<dbReference type="KEGG" id="xcl:G4Z02_04670"/>